<accession>A0A485LSB8</accession>
<keyword evidence="5 7" id="KW-1133">Transmembrane helix</keyword>
<comment type="subcellular location">
    <subcellularLocation>
        <location evidence="1">Membrane</location>
        <topology evidence="1">Multi-pass membrane protein</topology>
    </subcellularLocation>
</comment>
<feature type="transmembrane region" description="Helical" evidence="7">
    <location>
        <begin position="496"/>
        <end position="518"/>
    </location>
</feature>
<evidence type="ECO:0000256" key="6">
    <source>
        <dbReference type="ARBA" id="ARBA00023136"/>
    </source>
</evidence>
<keyword evidence="10" id="KW-1185">Reference proteome</keyword>
<dbReference type="EMBL" id="VJMH01007483">
    <property type="protein sequence ID" value="KAF0682805.1"/>
    <property type="molecule type" value="Genomic_DNA"/>
</dbReference>
<dbReference type="EMBL" id="CAADRA010007509">
    <property type="protein sequence ID" value="VFU01735.1"/>
    <property type="molecule type" value="Genomic_DNA"/>
</dbReference>
<organism evidence="9 10">
    <name type="scientific">Aphanomyces stellatus</name>
    <dbReference type="NCBI Taxonomy" id="120398"/>
    <lineage>
        <taxon>Eukaryota</taxon>
        <taxon>Sar</taxon>
        <taxon>Stramenopiles</taxon>
        <taxon>Oomycota</taxon>
        <taxon>Saprolegniomycetes</taxon>
        <taxon>Saprolegniales</taxon>
        <taxon>Verrucalvaceae</taxon>
        <taxon>Aphanomyces</taxon>
    </lineage>
</organism>
<evidence type="ECO:0000256" key="3">
    <source>
        <dbReference type="ARBA" id="ARBA00022448"/>
    </source>
</evidence>
<evidence type="ECO:0000256" key="1">
    <source>
        <dbReference type="ARBA" id="ARBA00004141"/>
    </source>
</evidence>
<dbReference type="SUPFAM" id="SSF103473">
    <property type="entry name" value="MFS general substrate transporter"/>
    <property type="match status" value="1"/>
</dbReference>
<name>A0A485LSB8_9STRA</name>
<dbReference type="PANTHER" id="PTHR31585:SF5">
    <property type="entry name" value="RNA-BINDING S4 DOMAIN-CONTAINING PROTEIN"/>
    <property type="match status" value="1"/>
</dbReference>
<dbReference type="PANTHER" id="PTHR31585">
    <property type="entry name" value="FOLATE-BIOPTERIN TRANSPORTER 1, CHLOROPLASTIC"/>
    <property type="match status" value="1"/>
</dbReference>
<dbReference type="GO" id="GO:0016020">
    <property type="term" value="C:membrane"/>
    <property type="evidence" value="ECO:0007669"/>
    <property type="project" value="UniProtKB-SubCell"/>
</dbReference>
<gene>
    <name evidence="9" type="primary">Aste57867_25104</name>
    <name evidence="8" type="ORF">As57867_025026</name>
    <name evidence="9" type="ORF">ASTE57867_25104</name>
</gene>
<evidence type="ECO:0000256" key="5">
    <source>
        <dbReference type="ARBA" id="ARBA00022989"/>
    </source>
</evidence>
<dbReference type="Proteomes" id="UP000332933">
    <property type="component" value="Unassembled WGS sequence"/>
</dbReference>
<feature type="transmembrane region" description="Helical" evidence="7">
    <location>
        <begin position="200"/>
        <end position="219"/>
    </location>
</feature>
<dbReference type="InterPro" id="IPR039309">
    <property type="entry name" value="BT1"/>
</dbReference>
<dbReference type="AlphaFoldDB" id="A0A485LSB8"/>
<reference evidence="8" key="2">
    <citation type="submission" date="2019-06" db="EMBL/GenBank/DDBJ databases">
        <title>Genomics analysis of Aphanomyces spp. identifies a new class of oomycete effector associated with host adaptation.</title>
        <authorList>
            <person name="Gaulin E."/>
        </authorList>
    </citation>
    <scope>NUCLEOTIDE SEQUENCE</scope>
    <source>
        <strain evidence="8">CBS 578.67</strain>
    </source>
</reference>
<dbReference type="InterPro" id="IPR036259">
    <property type="entry name" value="MFS_trans_sf"/>
</dbReference>
<proteinExistence type="inferred from homology"/>
<keyword evidence="3" id="KW-0813">Transport</keyword>
<feature type="transmembrane region" description="Helical" evidence="7">
    <location>
        <begin position="59"/>
        <end position="76"/>
    </location>
</feature>
<comment type="similarity">
    <text evidence="2">Belongs to the major facilitator superfamily. Folate-biopterin transporter (TC 2.A.71) family.</text>
</comment>
<evidence type="ECO:0000256" key="2">
    <source>
        <dbReference type="ARBA" id="ARBA00007015"/>
    </source>
</evidence>
<feature type="transmembrane region" description="Helical" evidence="7">
    <location>
        <begin position="346"/>
        <end position="369"/>
    </location>
</feature>
<dbReference type="Gene3D" id="1.20.1250.20">
    <property type="entry name" value="MFS general substrate transporter like domains"/>
    <property type="match status" value="1"/>
</dbReference>
<evidence type="ECO:0000256" key="7">
    <source>
        <dbReference type="SAM" id="Phobius"/>
    </source>
</evidence>
<feature type="transmembrane region" description="Helical" evidence="7">
    <location>
        <begin position="231"/>
        <end position="251"/>
    </location>
</feature>
<feature type="transmembrane region" description="Helical" evidence="7">
    <location>
        <begin position="277"/>
        <end position="298"/>
    </location>
</feature>
<evidence type="ECO:0000313" key="9">
    <source>
        <dbReference type="EMBL" id="VFU01735.1"/>
    </source>
</evidence>
<feature type="transmembrane region" description="Helical" evidence="7">
    <location>
        <begin position="96"/>
        <end position="115"/>
    </location>
</feature>
<dbReference type="OrthoDB" id="754047at2759"/>
<keyword evidence="4 7" id="KW-0812">Transmembrane</keyword>
<evidence type="ECO:0000313" key="8">
    <source>
        <dbReference type="EMBL" id="KAF0682805.1"/>
    </source>
</evidence>
<feature type="transmembrane region" description="Helical" evidence="7">
    <location>
        <begin position="375"/>
        <end position="399"/>
    </location>
</feature>
<feature type="transmembrane region" description="Helical" evidence="7">
    <location>
        <begin position="457"/>
        <end position="476"/>
    </location>
</feature>
<keyword evidence="6 7" id="KW-0472">Membrane</keyword>
<dbReference type="Pfam" id="PF03092">
    <property type="entry name" value="BT1"/>
    <property type="match status" value="1"/>
</dbReference>
<feature type="transmembrane region" description="Helical" evidence="7">
    <location>
        <begin position="152"/>
        <end position="179"/>
    </location>
</feature>
<evidence type="ECO:0000256" key="4">
    <source>
        <dbReference type="ARBA" id="ARBA00022692"/>
    </source>
</evidence>
<feature type="transmembrane region" description="Helical" evidence="7">
    <location>
        <begin position="127"/>
        <end position="146"/>
    </location>
</feature>
<feature type="transmembrane region" description="Helical" evidence="7">
    <location>
        <begin position="318"/>
        <end position="339"/>
    </location>
</feature>
<reference evidence="9 10" key="1">
    <citation type="submission" date="2019-03" db="EMBL/GenBank/DDBJ databases">
        <authorList>
            <person name="Gaulin E."/>
            <person name="Dumas B."/>
        </authorList>
    </citation>
    <scope>NUCLEOTIDE SEQUENCE [LARGE SCALE GENOMIC DNA]</scope>
    <source>
        <strain evidence="9">CBS 568.67</strain>
    </source>
</reference>
<sequence length="534" mass="56849">MSRVPSSASTMQTMTCSFFELYQSPKCPVLPLPTTTQPTILHDSLRPGAAPRYLGRDCLALYANYFTAGFVSNLAASLPTPVLKTYLHLSPTQASVLQTITFIAWTLKALLGGVSDCFPIAGSRRKAYMLLGWVVCAASFVVLAVLDDAPGLVVAALVGLTQVGFMVSLTAGDALMVDLAQREPHATRGRLQAFTFASRYLGLAAAQLGTSMALHSAQYGGPFSFGLTLRIFFALCAIPCITMVPVVVCGVHEVARRRVVNVPEHLAAFWGLAQKRVFWQSLLFQFCFELLTFGFVPLIDAVVAQRWGHADNAAVNSFAQVGGLLLQALAMALVGVAGTQCNWRHMIALSTVVWVAHETLVYMLVIFSVVRTPAFFLVGTQSAFFAQGIQQLAISFVYVEIIDVGMEGISYGMLSTMANLGQTLGPALSGAVNSAFGVSDKDVQADAARTRVSVASIYAVAFGSALLACAFLPWLPLQKDHTAFLRAYGGPKNPVAAAWTLSLCAASIVLGFVINILADFDSTACMVLAGGPGC</sequence>
<evidence type="ECO:0000313" key="10">
    <source>
        <dbReference type="Proteomes" id="UP000332933"/>
    </source>
</evidence>
<protein>
    <submittedName>
        <fullName evidence="9">Aste57867_25104 protein</fullName>
    </submittedName>
</protein>